<dbReference type="InterPro" id="IPR020586">
    <property type="entry name" value="PSI_PsaA/B_CS"/>
</dbReference>
<feature type="transmembrane region" description="Helical" evidence="21">
    <location>
        <begin position="627"/>
        <end position="649"/>
    </location>
</feature>
<organism evidence="22">
    <name type="scientific">Tripos horridus</name>
    <name type="common">Dinoflagellate</name>
    <name type="synonym">Ceratium horridum</name>
    <dbReference type="NCBI Taxonomy" id="203191"/>
    <lineage>
        <taxon>Eukaryota</taxon>
        <taxon>Sar</taxon>
        <taxon>Alveolata</taxon>
        <taxon>Dinophyceae</taxon>
        <taxon>Gonyaulacales</taxon>
        <taxon>Ceratiaceae</taxon>
        <taxon>Tripos</taxon>
    </lineage>
</organism>
<feature type="transmembrane region" description="Helical" evidence="21">
    <location>
        <begin position="335"/>
        <end position="354"/>
    </location>
</feature>
<feature type="non-terminal residue" evidence="22">
    <location>
        <position position="699"/>
    </location>
</feature>
<name>A9X3X5_TRIHD</name>
<evidence type="ECO:0000256" key="4">
    <source>
        <dbReference type="ARBA" id="ARBA00022448"/>
    </source>
</evidence>
<evidence type="ECO:0000256" key="6">
    <source>
        <dbReference type="ARBA" id="ARBA00022494"/>
    </source>
</evidence>
<feature type="transmembrane region" description="Helical" evidence="21">
    <location>
        <begin position="374"/>
        <end position="396"/>
    </location>
</feature>
<dbReference type="GO" id="GO:0051539">
    <property type="term" value="F:4 iron, 4 sulfur cluster binding"/>
    <property type="evidence" value="ECO:0007669"/>
    <property type="project" value="UniProtKB-KW"/>
</dbReference>
<keyword evidence="14" id="KW-0157">Chromophore</keyword>
<feature type="transmembrane region" description="Helical" evidence="21">
    <location>
        <begin position="416"/>
        <end position="441"/>
    </location>
</feature>
<evidence type="ECO:0000256" key="8">
    <source>
        <dbReference type="ARBA" id="ARBA00022692"/>
    </source>
</evidence>
<dbReference type="EMBL" id="DQ318026">
    <property type="protein sequence ID" value="ABD37054.1"/>
    <property type="molecule type" value="mRNA"/>
</dbReference>
<keyword evidence="22" id="KW-0934">Plastid</keyword>
<dbReference type="PROSITE" id="PS00419">
    <property type="entry name" value="PHOTOSYSTEM_I_PSAAB"/>
    <property type="match status" value="1"/>
</dbReference>
<dbReference type="GO" id="GO:0009522">
    <property type="term" value="C:photosystem I"/>
    <property type="evidence" value="ECO:0007669"/>
    <property type="project" value="UniProtKB-KW"/>
</dbReference>
<protein>
    <recommendedName>
        <fullName evidence="3">photosystem I</fullName>
        <ecNumber evidence="3">1.97.1.12</ecNumber>
    </recommendedName>
</protein>
<evidence type="ECO:0000256" key="13">
    <source>
        <dbReference type="ARBA" id="ARBA00022989"/>
    </source>
</evidence>
<evidence type="ECO:0000256" key="18">
    <source>
        <dbReference type="ARBA" id="ARBA00023136"/>
    </source>
</evidence>
<evidence type="ECO:0000256" key="12">
    <source>
        <dbReference type="ARBA" id="ARBA00022982"/>
    </source>
</evidence>
<dbReference type="Pfam" id="PF00223">
    <property type="entry name" value="PsaA_PsaB"/>
    <property type="match status" value="1"/>
</dbReference>
<evidence type="ECO:0000256" key="5">
    <source>
        <dbReference type="ARBA" id="ARBA00022485"/>
    </source>
</evidence>
<dbReference type="PRINTS" id="PR00257">
    <property type="entry name" value="PHOTSYSPSAAB"/>
</dbReference>
<keyword evidence="10" id="KW-0603">Photosystem I</keyword>
<dbReference type="InterPro" id="IPR001280">
    <property type="entry name" value="PSI_PsaA/B"/>
</dbReference>
<dbReference type="GO" id="GO:0016168">
    <property type="term" value="F:chlorophyll binding"/>
    <property type="evidence" value="ECO:0007669"/>
    <property type="project" value="UniProtKB-KW"/>
</dbReference>
<feature type="transmembrane region" description="Helical" evidence="21">
    <location>
        <begin position="558"/>
        <end position="579"/>
    </location>
</feature>
<keyword evidence="5" id="KW-0004">4Fe-4S</keyword>
<keyword evidence="4" id="KW-0813">Transport</keyword>
<sequence>QLITLVLDLRSSLISSGTVQANGRCATGRFFHELGNIHDLEASQENRLALTTHLFLSHWVHLSVLMFWVAGNLFHIAWNGNLELWILNPIANMPIAHGLWDPHLGSYLSAVYSSSSSDSAVVIAFSGLYNWLYVSGFKDAYHVYNFSMLCELLAVFFLVLGNLHFLSKEDMFQVASQMSSLKVGASYIIRLLLACIDATGLRLNFHNGAMIGFFSISWCGHLVHVAIAASKGYSATAFLKPIPDGLNPFYSAKWALFSTSHLLTFLGGLNPETSSIYLTDLAHHHVAVGVLFVWSGHIYSSFFKGFAHRLRDILIVNGNSGLTILFHGKSLHLQLSLACAGLSVITSVVAQHIYSLSPYPYWTYDTLTLVSNYVHHSWIASGLMMGSFAHSSLFLIRDSTKTGPQAGSVIHRILELKAAILSHLSWLCLWIGFHLLCLYIHNDTVTAFGEPEKQLLIEPVFGQLLQGSSGKAFYSLGMIGGLNANETFGSFLLPLGPGDLLAHHAISLALHVTTLVALKGSLDSRGSKLMPDKLHFGFGYACDGPGRGGTCDLSAWDALYLAAFWSLNACAWIIFYFHWKHLSLNAVSQFYESSTFLNGWFRDYLWFNSAALIRGYDSLGSNTALSVWAWAFLGAHLCWATGFMFLISWRGYWQELIETLLYMHLKCPKLFDIWSGSFYTPVALSILQARFIGLVHFAL</sequence>
<feature type="transmembrane region" description="Helical" evidence="21">
    <location>
        <begin position="500"/>
        <end position="518"/>
    </location>
</feature>
<dbReference type="SUPFAM" id="SSF81558">
    <property type="entry name" value="Photosystem I subunits PsaA/PsaB"/>
    <property type="match status" value="1"/>
</dbReference>
<evidence type="ECO:0000256" key="16">
    <source>
        <dbReference type="ARBA" id="ARBA00023004"/>
    </source>
</evidence>
<evidence type="ECO:0000256" key="19">
    <source>
        <dbReference type="ARBA" id="ARBA00026002"/>
    </source>
</evidence>
<keyword evidence="9" id="KW-0479">Metal-binding</keyword>
<feature type="transmembrane region" description="Helical" evidence="21">
    <location>
        <begin position="670"/>
        <end position="692"/>
    </location>
</feature>
<feature type="transmembrane region" description="Helical" evidence="21">
    <location>
        <begin position="54"/>
        <end position="78"/>
    </location>
</feature>
<dbReference type="GO" id="GO:0015979">
    <property type="term" value="P:photosynthesis"/>
    <property type="evidence" value="ECO:0007669"/>
    <property type="project" value="UniProtKB-KW"/>
</dbReference>
<evidence type="ECO:0000256" key="17">
    <source>
        <dbReference type="ARBA" id="ARBA00023014"/>
    </source>
</evidence>
<evidence type="ECO:0000256" key="2">
    <source>
        <dbReference type="ARBA" id="ARBA00010598"/>
    </source>
</evidence>
<keyword evidence="17" id="KW-0411">Iron-sulfur</keyword>
<dbReference type="EC" id="1.97.1.12" evidence="3"/>
<feature type="transmembrane region" description="Helical" evidence="21">
    <location>
        <begin position="211"/>
        <end position="229"/>
    </location>
</feature>
<evidence type="ECO:0000256" key="1">
    <source>
        <dbReference type="ARBA" id="ARBA00004454"/>
    </source>
</evidence>
<keyword evidence="12" id="KW-0249">Electron transport</keyword>
<keyword evidence="11" id="KW-0460">Magnesium</keyword>
<keyword evidence="7" id="KW-0602">Photosynthesis</keyword>
<evidence type="ECO:0000256" key="15">
    <source>
        <dbReference type="ARBA" id="ARBA00023002"/>
    </source>
</evidence>
<keyword evidence="13 21" id="KW-1133">Transmembrane helix</keyword>
<dbReference type="Gene3D" id="1.20.1130.10">
    <property type="entry name" value="Photosystem I PsaA/PsaB"/>
    <property type="match status" value="1"/>
</dbReference>
<evidence type="ECO:0000256" key="3">
    <source>
        <dbReference type="ARBA" id="ARBA00013197"/>
    </source>
</evidence>
<feature type="non-terminal residue" evidence="22">
    <location>
        <position position="1"/>
    </location>
</feature>
<evidence type="ECO:0000256" key="14">
    <source>
        <dbReference type="ARBA" id="ARBA00022991"/>
    </source>
</evidence>
<evidence type="ECO:0000256" key="11">
    <source>
        <dbReference type="ARBA" id="ARBA00022842"/>
    </source>
</evidence>
<evidence type="ECO:0000256" key="10">
    <source>
        <dbReference type="ARBA" id="ARBA00022836"/>
    </source>
</evidence>
<dbReference type="InterPro" id="IPR036408">
    <property type="entry name" value="PSI_PsaA/B_sf"/>
</dbReference>
<comment type="subunit">
    <text evidence="19">The PsaA/B heterodimer binds the P700 chlorophyll special pair and subsequent electron acceptors. PSI consists of a core antenna complex that captures photons, and an electron transfer chain that converts photonic excitation into a charge separation. The eukaryotic PSI reaction center is composed of at least 11 subunits.</text>
</comment>
<proteinExistence type="evidence at transcript level"/>
<feature type="transmembrane region" description="Helical" evidence="21">
    <location>
        <begin position="281"/>
        <end position="302"/>
    </location>
</feature>
<dbReference type="PANTHER" id="PTHR30128">
    <property type="entry name" value="OUTER MEMBRANE PROTEIN, OMPA-RELATED"/>
    <property type="match status" value="1"/>
</dbReference>
<gene>
    <name evidence="22" type="primary">psaB</name>
</gene>
<evidence type="ECO:0000313" key="22">
    <source>
        <dbReference type="EMBL" id="ABD37054.1"/>
    </source>
</evidence>
<dbReference type="GO" id="GO:0046872">
    <property type="term" value="F:metal ion binding"/>
    <property type="evidence" value="ECO:0007669"/>
    <property type="project" value="UniProtKB-KW"/>
</dbReference>
<reference evidence="22" key="1">
    <citation type="submission" date="2005-12" db="EMBL/GenBank/DDBJ databases">
        <title>Minicircles, genes encoding mitochondrial proteins and editing of transcripts in a peridinin-containing dinoflagellate.</title>
        <authorList>
            <person name="Zauner S."/>
            <person name="Klemme C."/>
            <person name="Bolte K."/>
            <person name="Maier U.G."/>
        </authorList>
    </citation>
    <scope>NUCLEOTIDE SEQUENCE</scope>
</reference>
<evidence type="ECO:0000256" key="7">
    <source>
        <dbReference type="ARBA" id="ARBA00022531"/>
    </source>
</evidence>
<comment type="catalytic activity">
    <reaction evidence="20">
        <text>reduced [plastocyanin] + hnu + oxidized [2Fe-2S]-[ferredoxin] = oxidized [plastocyanin] + reduced [2Fe-2S]-[ferredoxin]</text>
        <dbReference type="Rhea" id="RHEA:30407"/>
        <dbReference type="Rhea" id="RHEA-COMP:10000"/>
        <dbReference type="Rhea" id="RHEA-COMP:10001"/>
        <dbReference type="Rhea" id="RHEA-COMP:10039"/>
        <dbReference type="Rhea" id="RHEA-COMP:10040"/>
        <dbReference type="ChEBI" id="CHEBI:29036"/>
        <dbReference type="ChEBI" id="CHEBI:30212"/>
        <dbReference type="ChEBI" id="CHEBI:33737"/>
        <dbReference type="ChEBI" id="CHEBI:33738"/>
        <dbReference type="ChEBI" id="CHEBI:49552"/>
        <dbReference type="EC" id="1.97.1.12"/>
    </reaction>
</comment>
<keyword evidence="18 21" id="KW-0472">Membrane</keyword>
<dbReference type="GO" id="GO:0009535">
    <property type="term" value="C:chloroplast thylakoid membrane"/>
    <property type="evidence" value="ECO:0007669"/>
    <property type="project" value="UniProtKB-SubCell"/>
</dbReference>
<comment type="similarity">
    <text evidence="2">Belongs to the PsaA/PsaB family.</text>
</comment>
<evidence type="ECO:0000256" key="21">
    <source>
        <dbReference type="SAM" id="Phobius"/>
    </source>
</evidence>
<dbReference type="PANTHER" id="PTHR30128:SF19">
    <property type="entry name" value="PHOTOSYSTEM I P700 CHLOROPHYLL A APOPROTEIN A1-RELATED"/>
    <property type="match status" value="1"/>
</dbReference>
<evidence type="ECO:0000256" key="20">
    <source>
        <dbReference type="ARBA" id="ARBA00048912"/>
    </source>
</evidence>
<evidence type="ECO:0000256" key="9">
    <source>
        <dbReference type="ARBA" id="ARBA00022723"/>
    </source>
</evidence>
<dbReference type="GO" id="GO:0016491">
    <property type="term" value="F:oxidoreductase activity"/>
    <property type="evidence" value="ECO:0007669"/>
    <property type="project" value="UniProtKB-KW"/>
</dbReference>
<keyword evidence="8 21" id="KW-0812">Transmembrane</keyword>
<geneLocation type="plastid" evidence="22"/>
<accession>A9X3X5</accession>
<feature type="transmembrane region" description="Helical" evidence="21">
    <location>
        <begin position="143"/>
        <end position="166"/>
    </location>
</feature>
<keyword evidence="15" id="KW-0560">Oxidoreductase</keyword>
<dbReference type="AlphaFoldDB" id="A9X3X5"/>
<keyword evidence="16" id="KW-0408">Iron</keyword>
<comment type="subcellular location">
    <subcellularLocation>
        <location evidence="1">Plastid</location>
        <location evidence="1">Chloroplast thylakoid membrane</location>
        <topology evidence="1">Multi-pass membrane protein</topology>
    </subcellularLocation>
</comment>
<keyword evidence="6" id="KW-0148">Chlorophyll</keyword>